<gene>
    <name evidence="2" type="ORF">E2C01_087012</name>
</gene>
<evidence type="ECO:0000313" key="3">
    <source>
        <dbReference type="Proteomes" id="UP000324222"/>
    </source>
</evidence>
<dbReference type="EMBL" id="VSRR010089570">
    <property type="protein sequence ID" value="MPC91946.1"/>
    <property type="molecule type" value="Genomic_DNA"/>
</dbReference>
<evidence type="ECO:0000313" key="2">
    <source>
        <dbReference type="EMBL" id="MPC91946.1"/>
    </source>
</evidence>
<dbReference type="OrthoDB" id="6257278at2759"/>
<proteinExistence type="predicted"/>
<feature type="region of interest" description="Disordered" evidence="1">
    <location>
        <begin position="138"/>
        <end position="183"/>
    </location>
</feature>
<accession>A0A5B7JCX6</accession>
<reference evidence="2 3" key="1">
    <citation type="submission" date="2019-05" db="EMBL/GenBank/DDBJ databases">
        <title>Another draft genome of Portunus trituberculatus and its Hox gene families provides insights of decapod evolution.</title>
        <authorList>
            <person name="Jeong J.-H."/>
            <person name="Song I."/>
            <person name="Kim S."/>
            <person name="Choi T."/>
            <person name="Kim D."/>
            <person name="Ryu S."/>
            <person name="Kim W."/>
        </authorList>
    </citation>
    <scope>NUCLEOTIDE SEQUENCE [LARGE SCALE GENOMIC DNA]</scope>
    <source>
        <tissue evidence="2">Muscle</tissue>
    </source>
</reference>
<sequence>MSSAYKDEEKAVKIIIHNVVSPVNTDTKLQVIIYYKTRKTASLIMKNSYLPPTHSLQEVNIVYQHSCTVGDCSHLKSRYIGFTSITLSKRITAHLQDGAIRQHYMNEHGLFLKRQHMESNTTILAKENDCRRLKMTEAEHIHSEKPTINIQQQPESSLPSQRQPNGAATGFTLAAPNTTRSAL</sequence>
<protein>
    <submittedName>
        <fullName evidence="2">Uncharacterized protein</fullName>
    </submittedName>
</protein>
<organism evidence="2 3">
    <name type="scientific">Portunus trituberculatus</name>
    <name type="common">Swimming crab</name>
    <name type="synonym">Neptunus trituberculatus</name>
    <dbReference type="NCBI Taxonomy" id="210409"/>
    <lineage>
        <taxon>Eukaryota</taxon>
        <taxon>Metazoa</taxon>
        <taxon>Ecdysozoa</taxon>
        <taxon>Arthropoda</taxon>
        <taxon>Crustacea</taxon>
        <taxon>Multicrustacea</taxon>
        <taxon>Malacostraca</taxon>
        <taxon>Eumalacostraca</taxon>
        <taxon>Eucarida</taxon>
        <taxon>Decapoda</taxon>
        <taxon>Pleocyemata</taxon>
        <taxon>Brachyura</taxon>
        <taxon>Eubrachyura</taxon>
        <taxon>Portunoidea</taxon>
        <taxon>Portunidae</taxon>
        <taxon>Portuninae</taxon>
        <taxon>Portunus</taxon>
    </lineage>
</organism>
<name>A0A5B7JCX6_PORTR</name>
<comment type="caution">
    <text evidence="2">The sequence shown here is derived from an EMBL/GenBank/DDBJ whole genome shotgun (WGS) entry which is preliminary data.</text>
</comment>
<keyword evidence="3" id="KW-1185">Reference proteome</keyword>
<feature type="compositionally biased region" description="Polar residues" evidence="1">
    <location>
        <begin position="146"/>
        <end position="166"/>
    </location>
</feature>
<evidence type="ECO:0000256" key="1">
    <source>
        <dbReference type="SAM" id="MobiDB-lite"/>
    </source>
</evidence>
<dbReference type="AlphaFoldDB" id="A0A5B7JCX6"/>
<dbReference type="Proteomes" id="UP000324222">
    <property type="component" value="Unassembled WGS sequence"/>
</dbReference>